<keyword evidence="8" id="KW-1185">Reference proteome</keyword>
<dbReference type="PROSITE" id="PS50110">
    <property type="entry name" value="RESPONSE_REGULATORY"/>
    <property type="match status" value="1"/>
</dbReference>
<dbReference type="SUPFAM" id="SSF52172">
    <property type="entry name" value="CheY-like"/>
    <property type="match status" value="1"/>
</dbReference>
<dbReference type="InterPro" id="IPR011006">
    <property type="entry name" value="CheY-like_superfamily"/>
</dbReference>
<dbReference type="RefSeq" id="WP_380796182.1">
    <property type="nucleotide sequence ID" value="NZ_JBHRVU010000004.1"/>
</dbReference>
<evidence type="ECO:0000313" key="7">
    <source>
        <dbReference type="EMBL" id="MFC3442150.1"/>
    </source>
</evidence>
<sequence length="241" mass="27384">MKVRHKVLIVDDEPHIRKLIQAALTRADYATVEAENAREALEKLKQERPDISLLDLGLPDRDGLELVPLFKQQSDTTLIIVSARDATDQKVAALDLGADDYLTKPFDTEELLARVRVALRNRMTKDGGMALVRAGDVEIDLIARIVLKAGKEVHLTPKEYAVLAQLAKFPGRVITHEQIMTHVWPNEHEHHVEYLRVLVRTLRQKLETDPQRPRIIGNELGIGYRLRFNVEGETEEFAPRA</sequence>
<evidence type="ECO:0000313" key="8">
    <source>
        <dbReference type="Proteomes" id="UP001595681"/>
    </source>
</evidence>
<comment type="caution">
    <text evidence="7">The sequence shown here is derived from an EMBL/GenBank/DDBJ whole genome shotgun (WGS) entry which is preliminary data.</text>
</comment>
<evidence type="ECO:0000256" key="3">
    <source>
        <dbReference type="PROSITE-ProRule" id="PRU01091"/>
    </source>
</evidence>
<keyword evidence="4" id="KW-0175">Coiled coil</keyword>
<dbReference type="Gene3D" id="1.10.10.10">
    <property type="entry name" value="Winged helix-like DNA-binding domain superfamily/Winged helix DNA-binding domain"/>
    <property type="match status" value="1"/>
</dbReference>
<feature type="domain" description="Response regulatory" evidence="5">
    <location>
        <begin position="6"/>
        <end position="119"/>
    </location>
</feature>
<evidence type="ECO:0000259" key="5">
    <source>
        <dbReference type="PROSITE" id="PS50110"/>
    </source>
</evidence>
<dbReference type="SMART" id="SM00862">
    <property type="entry name" value="Trans_reg_C"/>
    <property type="match status" value="1"/>
</dbReference>
<evidence type="ECO:0000256" key="4">
    <source>
        <dbReference type="SAM" id="Coils"/>
    </source>
</evidence>
<organism evidence="7 8">
    <name type="scientific">Sphingobium rhizovicinum</name>
    <dbReference type="NCBI Taxonomy" id="432308"/>
    <lineage>
        <taxon>Bacteria</taxon>
        <taxon>Pseudomonadati</taxon>
        <taxon>Pseudomonadota</taxon>
        <taxon>Alphaproteobacteria</taxon>
        <taxon>Sphingomonadales</taxon>
        <taxon>Sphingomonadaceae</taxon>
        <taxon>Sphingobium</taxon>
    </lineage>
</organism>
<dbReference type="Proteomes" id="UP001595681">
    <property type="component" value="Unassembled WGS sequence"/>
</dbReference>
<evidence type="ECO:0000256" key="2">
    <source>
        <dbReference type="PROSITE-ProRule" id="PRU00169"/>
    </source>
</evidence>
<reference evidence="8" key="1">
    <citation type="journal article" date="2019" name="Int. J. Syst. Evol. Microbiol.">
        <title>The Global Catalogue of Microorganisms (GCM) 10K type strain sequencing project: providing services to taxonomists for standard genome sequencing and annotation.</title>
        <authorList>
            <consortium name="The Broad Institute Genomics Platform"/>
            <consortium name="The Broad Institute Genome Sequencing Center for Infectious Disease"/>
            <person name="Wu L."/>
            <person name="Ma J."/>
        </authorList>
    </citation>
    <scope>NUCLEOTIDE SEQUENCE [LARGE SCALE GENOMIC DNA]</scope>
    <source>
        <strain evidence="8">CCM 7491</strain>
    </source>
</reference>
<dbReference type="Pfam" id="PF00072">
    <property type="entry name" value="Response_reg"/>
    <property type="match status" value="1"/>
</dbReference>
<dbReference type="PANTHER" id="PTHR48111">
    <property type="entry name" value="REGULATOR OF RPOS"/>
    <property type="match status" value="1"/>
</dbReference>
<accession>A0ABV7NGL0</accession>
<dbReference type="CDD" id="cd00383">
    <property type="entry name" value="trans_reg_C"/>
    <property type="match status" value="1"/>
</dbReference>
<name>A0ABV7NGL0_9SPHN</name>
<feature type="DNA-binding region" description="OmpR/PhoB-type" evidence="3">
    <location>
        <begin position="129"/>
        <end position="228"/>
    </location>
</feature>
<feature type="domain" description="OmpR/PhoB-type" evidence="6">
    <location>
        <begin position="129"/>
        <end position="228"/>
    </location>
</feature>
<dbReference type="PROSITE" id="PS51755">
    <property type="entry name" value="OMPR_PHOB"/>
    <property type="match status" value="1"/>
</dbReference>
<dbReference type="InterPro" id="IPR001867">
    <property type="entry name" value="OmpR/PhoB-type_DNA-bd"/>
</dbReference>
<gene>
    <name evidence="7" type="ORF">ACFOKF_13315</name>
</gene>
<dbReference type="InterPro" id="IPR039420">
    <property type="entry name" value="WalR-like"/>
</dbReference>
<feature type="modified residue" description="4-aspartylphosphate" evidence="2">
    <location>
        <position position="55"/>
    </location>
</feature>
<dbReference type="Gene3D" id="6.10.250.690">
    <property type="match status" value="1"/>
</dbReference>
<dbReference type="InterPro" id="IPR036388">
    <property type="entry name" value="WH-like_DNA-bd_sf"/>
</dbReference>
<dbReference type="Pfam" id="PF00486">
    <property type="entry name" value="Trans_reg_C"/>
    <property type="match status" value="1"/>
</dbReference>
<evidence type="ECO:0000256" key="1">
    <source>
        <dbReference type="ARBA" id="ARBA00023125"/>
    </source>
</evidence>
<feature type="coiled-coil region" evidence="4">
    <location>
        <begin position="27"/>
        <end position="54"/>
    </location>
</feature>
<keyword evidence="2" id="KW-0597">Phosphoprotein</keyword>
<keyword evidence="1 3" id="KW-0238">DNA-binding</keyword>
<proteinExistence type="predicted"/>
<dbReference type="Gene3D" id="3.40.50.2300">
    <property type="match status" value="1"/>
</dbReference>
<dbReference type="InterPro" id="IPR001789">
    <property type="entry name" value="Sig_transdc_resp-reg_receiver"/>
</dbReference>
<dbReference type="PANTHER" id="PTHR48111:SF50">
    <property type="entry name" value="KDP OPERON TRANSCRIPTIONAL REGULATORY PROTEIN KDPE"/>
    <property type="match status" value="1"/>
</dbReference>
<dbReference type="EMBL" id="JBHRVU010000004">
    <property type="protein sequence ID" value="MFC3442150.1"/>
    <property type="molecule type" value="Genomic_DNA"/>
</dbReference>
<evidence type="ECO:0000259" key="6">
    <source>
        <dbReference type="PROSITE" id="PS51755"/>
    </source>
</evidence>
<dbReference type="SMART" id="SM00448">
    <property type="entry name" value="REC"/>
    <property type="match status" value="1"/>
</dbReference>
<protein>
    <submittedName>
        <fullName evidence="7">Response regulator</fullName>
    </submittedName>
</protein>